<evidence type="ECO:0000256" key="2">
    <source>
        <dbReference type="ARBA" id="ARBA00022679"/>
    </source>
</evidence>
<comment type="caution">
    <text evidence="7">The sequence shown here is derived from an EMBL/GenBank/DDBJ whole genome shotgun (WGS) entry which is preliminary data.</text>
</comment>
<name>A0ABS3BRE0_9BACT</name>
<dbReference type="NCBIfam" id="TIGR03534">
    <property type="entry name" value="RF_mod_PrmC"/>
    <property type="match status" value="1"/>
</dbReference>
<accession>A0ABS3BRE0</accession>
<dbReference type="EC" id="2.1.1.297" evidence="4"/>
<evidence type="ECO:0000313" key="7">
    <source>
        <dbReference type="EMBL" id="MBN7801849.1"/>
    </source>
</evidence>
<gene>
    <name evidence="4 7" type="primary">prmC</name>
    <name evidence="7" type="ORF">J0A67_13325</name>
</gene>
<dbReference type="NCBIfam" id="TIGR00536">
    <property type="entry name" value="hemK_fam"/>
    <property type="match status" value="1"/>
</dbReference>
<evidence type="ECO:0000256" key="1">
    <source>
        <dbReference type="ARBA" id="ARBA00022603"/>
    </source>
</evidence>
<evidence type="ECO:0000313" key="8">
    <source>
        <dbReference type="Proteomes" id="UP000664698"/>
    </source>
</evidence>
<dbReference type="RefSeq" id="WP_206569861.1">
    <property type="nucleotide sequence ID" value="NZ_JAFKCW010000003.1"/>
</dbReference>
<dbReference type="InterPro" id="IPR019874">
    <property type="entry name" value="RF_methyltr_PrmC"/>
</dbReference>
<evidence type="ECO:0000256" key="4">
    <source>
        <dbReference type="HAMAP-Rule" id="MF_02126"/>
    </source>
</evidence>
<dbReference type="PROSITE" id="PS00092">
    <property type="entry name" value="N6_MTASE"/>
    <property type="match status" value="1"/>
</dbReference>
<feature type="domain" description="Release factor glutamine methyltransferase N-terminal" evidence="6">
    <location>
        <begin position="22"/>
        <end position="75"/>
    </location>
</feature>
<dbReference type="InterPro" id="IPR040758">
    <property type="entry name" value="PrmC_N"/>
</dbReference>
<sequence length="280" mass="31847">MPISVQDFSKKLTLQLLELYPEQEASNLVEWLLEYHIGIRRADSFRSFDEEDLPAKLYQDLERLKTGEPIQYILGKAPFYGREFAVTRDTLIPRNETEELVHLIIKENRAPGLRILDIGTGTGCIPISLFLEMDHPTVHGLDFSKPALQVAKDNARDLGARVSFELCDILSQMPAFANVDILVSNPPYVLESDKSKMHQNVLAHEPWSALFVPDEDPLLFYRVIAEKGKQLLVPHGKIYFEIHESQGRAVKELLENLGYTNARVVQDLNGKNRMCMAMLS</sequence>
<dbReference type="HAMAP" id="MF_02126">
    <property type="entry name" value="RF_methyltr_PrmC"/>
    <property type="match status" value="1"/>
</dbReference>
<dbReference type="Pfam" id="PF17827">
    <property type="entry name" value="PrmC_N"/>
    <property type="match status" value="1"/>
</dbReference>
<dbReference type="InterPro" id="IPR002052">
    <property type="entry name" value="DNA_methylase_N6_adenine_CS"/>
</dbReference>
<organism evidence="7 8">
    <name type="scientific">Algoriphagus aestuariicola</name>
    <dbReference type="NCBI Taxonomy" id="1852016"/>
    <lineage>
        <taxon>Bacteria</taxon>
        <taxon>Pseudomonadati</taxon>
        <taxon>Bacteroidota</taxon>
        <taxon>Cytophagia</taxon>
        <taxon>Cytophagales</taxon>
        <taxon>Cyclobacteriaceae</taxon>
        <taxon>Algoriphagus</taxon>
    </lineage>
</organism>
<feature type="binding site" evidence="4">
    <location>
        <position position="185"/>
    </location>
    <ligand>
        <name>S-adenosyl-L-methionine</name>
        <dbReference type="ChEBI" id="CHEBI:59789"/>
    </ligand>
</feature>
<dbReference type="Gene3D" id="3.40.50.150">
    <property type="entry name" value="Vaccinia Virus protein VP39"/>
    <property type="match status" value="1"/>
</dbReference>
<dbReference type="Gene3D" id="1.10.8.10">
    <property type="entry name" value="DNA helicase RuvA subunit, C-terminal domain"/>
    <property type="match status" value="1"/>
</dbReference>
<dbReference type="InterPro" id="IPR025714">
    <property type="entry name" value="Methyltranfer_dom"/>
</dbReference>
<proteinExistence type="inferred from homology"/>
<dbReference type="EMBL" id="JAFKCW010000003">
    <property type="protein sequence ID" value="MBN7801849.1"/>
    <property type="molecule type" value="Genomic_DNA"/>
</dbReference>
<comment type="catalytic activity">
    <reaction evidence="4">
        <text>L-glutaminyl-[peptide chain release factor] + S-adenosyl-L-methionine = N(5)-methyl-L-glutaminyl-[peptide chain release factor] + S-adenosyl-L-homocysteine + H(+)</text>
        <dbReference type="Rhea" id="RHEA:42896"/>
        <dbReference type="Rhea" id="RHEA-COMP:10271"/>
        <dbReference type="Rhea" id="RHEA-COMP:10272"/>
        <dbReference type="ChEBI" id="CHEBI:15378"/>
        <dbReference type="ChEBI" id="CHEBI:30011"/>
        <dbReference type="ChEBI" id="CHEBI:57856"/>
        <dbReference type="ChEBI" id="CHEBI:59789"/>
        <dbReference type="ChEBI" id="CHEBI:61891"/>
        <dbReference type="EC" id="2.1.1.297"/>
    </reaction>
</comment>
<dbReference type="InterPro" id="IPR029063">
    <property type="entry name" value="SAM-dependent_MTases_sf"/>
</dbReference>
<dbReference type="InterPro" id="IPR050320">
    <property type="entry name" value="N5-glutamine_MTase"/>
</dbReference>
<dbReference type="GO" id="GO:0102559">
    <property type="term" value="F:peptide chain release factor N(5)-glutamine methyltransferase activity"/>
    <property type="evidence" value="ECO:0007669"/>
    <property type="project" value="UniProtKB-EC"/>
</dbReference>
<dbReference type="CDD" id="cd02440">
    <property type="entry name" value="AdoMet_MTases"/>
    <property type="match status" value="1"/>
</dbReference>
<feature type="binding site" evidence="4">
    <location>
        <begin position="185"/>
        <end position="188"/>
    </location>
    <ligand>
        <name>substrate</name>
    </ligand>
</feature>
<keyword evidence="3 4" id="KW-0949">S-adenosyl-L-methionine</keyword>
<evidence type="ECO:0000259" key="5">
    <source>
        <dbReference type="Pfam" id="PF13847"/>
    </source>
</evidence>
<evidence type="ECO:0000256" key="3">
    <source>
        <dbReference type="ARBA" id="ARBA00022691"/>
    </source>
</evidence>
<dbReference type="Proteomes" id="UP000664698">
    <property type="component" value="Unassembled WGS sequence"/>
</dbReference>
<dbReference type="PANTHER" id="PTHR18895:SF74">
    <property type="entry name" value="MTRF1L RELEASE FACTOR GLUTAMINE METHYLTRANSFERASE"/>
    <property type="match status" value="1"/>
</dbReference>
<evidence type="ECO:0000259" key="6">
    <source>
        <dbReference type="Pfam" id="PF17827"/>
    </source>
</evidence>
<comment type="function">
    <text evidence="4">Methylates the class 1 translation termination release factors RF1/PrfA and RF2/PrfB on the glutamine residue of the universally conserved GGQ motif.</text>
</comment>
<comment type="caution">
    <text evidence="4">Lacks conserved residue(s) required for the propagation of feature annotation.</text>
</comment>
<comment type="similarity">
    <text evidence="4">Belongs to the protein N5-glutamine methyltransferase family. PrmC subfamily.</text>
</comment>
<feature type="binding site" evidence="4">
    <location>
        <position position="142"/>
    </location>
    <ligand>
        <name>S-adenosyl-L-methionine</name>
        <dbReference type="ChEBI" id="CHEBI:59789"/>
    </ligand>
</feature>
<protein>
    <recommendedName>
        <fullName evidence="4">Release factor glutamine methyltransferase</fullName>
        <shortName evidence="4">RF MTase</shortName>
        <ecNumber evidence="4">2.1.1.297</ecNumber>
    </recommendedName>
    <alternativeName>
        <fullName evidence="4">N5-glutamine methyltransferase PrmC</fullName>
    </alternativeName>
    <alternativeName>
        <fullName evidence="4">Protein-(glutamine-N5) MTase PrmC</fullName>
    </alternativeName>
    <alternativeName>
        <fullName evidence="4">Protein-glutamine N-methyltransferase PrmC</fullName>
    </alternativeName>
</protein>
<feature type="domain" description="Methyltransferase" evidence="5">
    <location>
        <begin position="111"/>
        <end position="200"/>
    </location>
</feature>
<dbReference type="InterPro" id="IPR004556">
    <property type="entry name" value="HemK-like"/>
</dbReference>
<keyword evidence="8" id="KW-1185">Reference proteome</keyword>
<feature type="binding site" evidence="4">
    <location>
        <begin position="119"/>
        <end position="123"/>
    </location>
    <ligand>
        <name>S-adenosyl-L-methionine</name>
        <dbReference type="ChEBI" id="CHEBI:59789"/>
    </ligand>
</feature>
<reference evidence="7 8" key="1">
    <citation type="submission" date="2021-03" db="EMBL/GenBank/DDBJ databases">
        <title>novel species isolated from a fishpond in China.</title>
        <authorList>
            <person name="Lu H."/>
            <person name="Cai Z."/>
        </authorList>
    </citation>
    <scope>NUCLEOTIDE SEQUENCE [LARGE SCALE GENOMIC DNA]</scope>
    <source>
        <strain evidence="7 8">JCM 31546</strain>
    </source>
</reference>
<dbReference type="Pfam" id="PF13847">
    <property type="entry name" value="Methyltransf_31"/>
    <property type="match status" value="1"/>
</dbReference>
<keyword evidence="1 4" id="KW-0489">Methyltransferase</keyword>
<dbReference type="SUPFAM" id="SSF53335">
    <property type="entry name" value="S-adenosyl-L-methionine-dependent methyltransferases"/>
    <property type="match status" value="1"/>
</dbReference>
<keyword evidence="2 4" id="KW-0808">Transferase</keyword>
<dbReference type="PANTHER" id="PTHR18895">
    <property type="entry name" value="HEMK METHYLTRANSFERASE"/>
    <property type="match status" value="1"/>
</dbReference>
<dbReference type="GO" id="GO:0032259">
    <property type="term" value="P:methylation"/>
    <property type="evidence" value="ECO:0007669"/>
    <property type="project" value="UniProtKB-KW"/>
</dbReference>